<evidence type="ECO:0000313" key="2">
    <source>
        <dbReference type="Proteomes" id="UP000256379"/>
    </source>
</evidence>
<gene>
    <name evidence="1" type="ORF">CQA53_02365</name>
</gene>
<comment type="caution">
    <text evidence="1">The sequence shown here is derived from an EMBL/GenBank/DDBJ whole genome shotgun (WGS) entry which is preliminary data.</text>
</comment>
<dbReference type="AlphaFoldDB" id="A0A3D8IP94"/>
<protein>
    <recommendedName>
        <fullName evidence="3">Outer membrane beta-barrel protein</fullName>
    </recommendedName>
</protein>
<reference evidence="1 2" key="1">
    <citation type="submission" date="2018-04" db="EMBL/GenBank/DDBJ databases">
        <title>Novel Campyloabacter and Helicobacter Species and Strains.</title>
        <authorList>
            <person name="Mannion A.J."/>
            <person name="Shen Z."/>
            <person name="Fox J.G."/>
        </authorList>
    </citation>
    <scope>NUCLEOTIDE SEQUENCE [LARGE SCALE GENOMIC DNA]</scope>
    <source>
        <strain evidence="1 2">MIT 17-337</strain>
    </source>
</reference>
<evidence type="ECO:0008006" key="3">
    <source>
        <dbReference type="Google" id="ProtNLM"/>
    </source>
</evidence>
<sequence length="223" mass="24899">MSILSRWFVSFFFFIVLLPTILFAQDIQQDTSASIPSSIDSKIESGNSNNQASNITKLELAGEDSFGYDVSNKIRKTKSNFHVGIGMNMVYDSNLSKVQFNASIIVGYSYFFHKTFGLRGYGIFDNKYNSFYGAFGIDVIWDFLQTEPFGMGIILGSSIGYSQGYKTQGDGFLGQAHAGISFIFDAGRSRIEGIVRIPYNDVPSLPNFTKVGITYIIMYSYTF</sequence>
<dbReference type="RefSeq" id="WP_115542414.1">
    <property type="nucleotide sequence ID" value="NZ_NXLQ01000002.1"/>
</dbReference>
<organism evidence="1 2">
    <name type="scientific">Helicobacter didelphidarum</name>
    <dbReference type="NCBI Taxonomy" id="2040648"/>
    <lineage>
        <taxon>Bacteria</taxon>
        <taxon>Pseudomonadati</taxon>
        <taxon>Campylobacterota</taxon>
        <taxon>Epsilonproteobacteria</taxon>
        <taxon>Campylobacterales</taxon>
        <taxon>Helicobacteraceae</taxon>
        <taxon>Helicobacter</taxon>
    </lineage>
</organism>
<dbReference type="OrthoDB" id="5328656at2"/>
<proteinExistence type="predicted"/>
<name>A0A3D8IP94_9HELI</name>
<evidence type="ECO:0000313" key="1">
    <source>
        <dbReference type="EMBL" id="RDU67117.1"/>
    </source>
</evidence>
<dbReference type="Proteomes" id="UP000256379">
    <property type="component" value="Unassembled WGS sequence"/>
</dbReference>
<accession>A0A3D8IP94</accession>
<dbReference type="EMBL" id="NXLQ01000002">
    <property type="protein sequence ID" value="RDU67117.1"/>
    <property type="molecule type" value="Genomic_DNA"/>
</dbReference>
<keyword evidence="2" id="KW-1185">Reference proteome</keyword>